<organism evidence="1 2">
    <name type="scientific">Mangrovihabitans endophyticus</name>
    <dbReference type="NCBI Taxonomy" id="1751298"/>
    <lineage>
        <taxon>Bacteria</taxon>
        <taxon>Bacillati</taxon>
        <taxon>Actinomycetota</taxon>
        <taxon>Actinomycetes</taxon>
        <taxon>Micromonosporales</taxon>
        <taxon>Micromonosporaceae</taxon>
        <taxon>Mangrovihabitans</taxon>
    </lineage>
</organism>
<dbReference type="Proteomes" id="UP000656042">
    <property type="component" value="Unassembled WGS sequence"/>
</dbReference>
<comment type="caution">
    <text evidence="1">The sequence shown here is derived from an EMBL/GenBank/DDBJ whole genome shotgun (WGS) entry which is preliminary data.</text>
</comment>
<dbReference type="EMBL" id="BMMX01000008">
    <property type="protein sequence ID" value="GGK90699.1"/>
    <property type="molecule type" value="Genomic_DNA"/>
</dbReference>
<name>A0A8J3BZV3_9ACTN</name>
<evidence type="ECO:0000313" key="1">
    <source>
        <dbReference type="EMBL" id="GGK90699.1"/>
    </source>
</evidence>
<keyword evidence="2" id="KW-1185">Reference proteome</keyword>
<gene>
    <name evidence="1" type="ORF">GCM10012284_25630</name>
</gene>
<dbReference type="AlphaFoldDB" id="A0A8J3BZV3"/>
<sequence length="82" mass="8523">MATQLRPAGADYFRVRVVTGSATTTIFTQSGAASDRAASWQSATVDLSAFAGQTVRIQVEAADEATASLVEAAVDDLMVTRA</sequence>
<evidence type="ECO:0000313" key="2">
    <source>
        <dbReference type="Proteomes" id="UP000656042"/>
    </source>
</evidence>
<accession>A0A8J3BZV3</accession>
<reference evidence="1" key="2">
    <citation type="submission" date="2020-09" db="EMBL/GenBank/DDBJ databases">
        <authorList>
            <person name="Sun Q."/>
            <person name="Zhou Y."/>
        </authorList>
    </citation>
    <scope>NUCLEOTIDE SEQUENCE</scope>
    <source>
        <strain evidence="1">CGMCC 4.7299</strain>
    </source>
</reference>
<proteinExistence type="predicted"/>
<reference evidence="1" key="1">
    <citation type="journal article" date="2014" name="Int. J. Syst. Evol. Microbiol.">
        <title>Complete genome sequence of Corynebacterium casei LMG S-19264T (=DSM 44701T), isolated from a smear-ripened cheese.</title>
        <authorList>
            <consortium name="US DOE Joint Genome Institute (JGI-PGF)"/>
            <person name="Walter F."/>
            <person name="Albersmeier A."/>
            <person name="Kalinowski J."/>
            <person name="Ruckert C."/>
        </authorList>
    </citation>
    <scope>NUCLEOTIDE SEQUENCE</scope>
    <source>
        <strain evidence="1">CGMCC 4.7299</strain>
    </source>
</reference>
<dbReference type="Gene3D" id="2.60.120.200">
    <property type="match status" value="1"/>
</dbReference>
<protein>
    <submittedName>
        <fullName evidence="1">Uncharacterized protein</fullName>
    </submittedName>
</protein>